<keyword evidence="2" id="KW-0808">Transferase</keyword>
<dbReference type="Gene3D" id="3.10.180.10">
    <property type="entry name" value="2,3-Dihydroxybiphenyl 1,2-Dioxygenase, domain 1"/>
    <property type="match status" value="1"/>
</dbReference>
<sequence length="311" mass="36432">MIRKMKTQKIISHLWFDNEKNSVEKVVEFYKTVFKNVEIKNISRYGKAGQEIHKQKPGSVMTVNFSIENYEFVGLNGGDYFQLNPSVSFFVLCNTEKEIEDFWSKLKENGKVLMPLDNYEWSPKYGWVEDKFGVNWQLMLEESRSTKEKIVPSFFFTGKSHGRAEEAINFYTSVFKNSQIEGILKYTKDDKNDYAFGTVKHAQFQLEGQTFMAMDSGIENDFPFNEAISFIIDCQTQEEIDYYWNKLSTIPEAEQCGWLKDKFGISWQVVPSTLLNKMLQDPDNEKRERAVASFMQMKKFNIQQLKKDFEG</sequence>
<dbReference type="EMBL" id="FOOH01000002">
    <property type="protein sequence ID" value="SFF63686.1"/>
    <property type="molecule type" value="Genomic_DNA"/>
</dbReference>
<protein>
    <submittedName>
        <fullName evidence="2">Glyoxalase superfamily enzyme, possibly 3-demethylubiquinone-9 3-methyltransferase</fullName>
    </submittedName>
</protein>
<evidence type="ECO:0000313" key="2">
    <source>
        <dbReference type="EMBL" id="SFF63686.1"/>
    </source>
</evidence>
<dbReference type="PIRSF" id="PIRSF021700">
    <property type="entry name" value="3_dmu_93_MTrfase"/>
    <property type="match status" value="1"/>
</dbReference>
<keyword evidence="2" id="KW-0489">Methyltransferase</keyword>
<dbReference type="InterPro" id="IPR028973">
    <property type="entry name" value="PhnB-like"/>
</dbReference>
<dbReference type="InterPro" id="IPR027259">
    <property type="entry name" value="MTase_demethylubiq_bac"/>
</dbReference>
<dbReference type="InterPro" id="IPR009725">
    <property type="entry name" value="3_dmu_93_MTrfase"/>
</dbReference>
<dbReference type="Pfam" id="PF06983">
    <property type="entry name" value="3-dmu-9_3-mt"/>
    <property type="match status" value="2"/>
</dbReference>
<keyword evidence="2" id="KW-0830">Ubiquinone</keyword>
<name>A0A1I2KFH3_9FLAO</name>
<proteinExistence type="predicted"/>
<organism evidence="2 3">
    <name type="scientific">Salegentibacter agarivorans</name>
    <dbReference type="NCBI Taxonomy" id="345907"/>
    <lineage>
        <taxon>Bacteria</taxon>
        <taxon>Pseudomonadati</taxon>
        <taxon>Bacteroidota</taxon>
        <taxon>Flavobacteriia</taxon>
        <taxon>Flavobacteriales</taxon>
        <taxon>Flavobacteriaceae</taxon>
        <taxon>Salegentibacter</taxon>
    </lineage>
</organism>
<dbReference type="PANTHER" id="PTHR33990:SF4">
    <property type="entry name" value="PHNB-LIKE DOMAIN-CONTAINING PROTEIN"/>
    <property type="match status" value="1"/>
</dbReference>
<keyword evidence="3" id="KW-1185">Reference proteome</keyword>
<dbReference type="InterPro" id="IPR029068">
    <property type="entry name" value="Glyas_Bleomycin-R_OHBP_Dase"/>
</dbReference>
<dbReference type="Gene3D" id="3.30.720.100">
    <property type="match status" value="1"/>
</dbReference>
<reference evidence="3" key="1">
    <citation type="submission" date="2016-10" db="EMBL/GenBank/DDBJ databases">
        <authorList>
            <person name="Varghese N."/>
            <person name="Submissions S."/>
        </authorList>
    </citation>
    <scope>NUCLEOTIDE SEQUENCE [LARGE SCALE GENOMIC DNA]</scope>
    <source>
        <strain evidence="3">DSM 23515</strain>
    </source>
</reference>
<evidence type="ECO:0000313" key="3">
    <source>
        <dbReference type="Proteomes" id="UP000199116"/>
    </source>
</evidence>
<gene>
    <name evidence="2" type="ORF">SAMN04488033_102209</name>
</gene>
<feature type="domain" description="PhnB-like" evidence="1">
    <location>
        <begin position="8"/>
        <end position="138"/>
    </location>
</feature>
<feature type="domain" description="PhnB-like" evidence="1">
    <location>
        <begin position="148"/>
        <end position="270"/>
    </location>
</feature>
<dbReference type="PIRSF" id="PIRSF500687">
    <property type="entry name" value="MTase_demethylubiq_bact"/>
    <property type="match status" value="1"/>
</dbReference>
<dbReference type="CDD" id="cd06588">
    <property type="entry name" value="PhnB_like"/>
    <property type="match status" value="2"/>
</dbReference>
<evidence type="ECO:0000259" key="1">
    <source>
        <dbReference type="Pfam" id="PF06983"/>
    </source>
</evidence>
<dbReference type="AlphaFoldDB" id="A0A1I2KFH3"/>
<accession>A0A1I2KFH3</accession>
<dbReference type="GO" id="GO:0008168">
    <property type="term" value="F:methyltransferase activity"/>
    <property type="evidence" value="ECO:0007669"/>
    <property type="project" value="UniProtKB-KW"/>
</dbReference>
<dbReference type="SUPFAM" id="SSF54593">
    <property type="entry name" value="Glyoxalase/Bleomycin resistance protein/Dihydroxybiphenyl dioxygenase"/>
    <property type="match status" value="2"/>
</dbReference>
<dbReference type="GO" id="GO:0032259">
    <property type="term" value="P:methylation"/>
    <property type="evidence" value="ECO:0007669"/>
    <property type="project" value="UniProtKB-KW"/>
</dbReference>
<dbReference type="PANTHER" id="PTHR33990">
    <property type="entry name" value="PROTEIN YJDN-RELATED"/>
    <property type="match status" value="1"/>
</dbReference>
<dbReference type="Proteomes" id="UP000199116">
    <property type="component" value="Unassembled WGS sequence"/>
</dbReference>
<dbReference type="Gene3D" id="3.30.720.110">
    <property type="match status" value="1"/>
</dbReference>